<comment type="caution">
    <text evidence="4">The sequence shown here is derived from an EMBL/GenBank/DDBJ whole genome shotgun (WGS) entry which is preliminary data.</text>
</comment>
<organism evidence="4 5">
    <name type="scientific">Rhizobium fabae</name>
    <dbReference type="NCBI Taxonomy" id="573179"/>
    <lineage>
        <taxon>Bacteria</taxon>
        <taxon>Pseudomonadati</taxon>
        <taxon>Pseudomonadota</taxon>
        <taxon>Alphaproteobacteria</taxon>
        <taxon>Hyphomicrobiales</taxon>
        <taxon>Rhizobiaceae</taxon>
        <taxon>Rhizobium/Agrobacterium group</taxon>
        <taxon>Rhizobium</taxon>
    </lineage>
</organism>
<reference evidence="4 5" key="1">
    <citation type="submission" date="2018-11" db="EMBL/GenBank/DDBJ databases">
        <authorList>
            <person name="Huo Y."/>
        </authorList>
    </citation>
    <scope>NUCLEOTIDE SEQUENCE [LARGE SCALE GENOMIC DNA]</scope>
    <source>
        <strain evidence="4 5">CCBAU 33202</strain>
    </source>
</reference>
<gene>
    <name evidence="4" type="ORF">EFB14_14815</name>
</gene>
<evidence type="ECO:0000313" key="5">
    <source>
        <dbReference type="Proteomes" id="UP000272004"/>
    </source>
</evidence>
<name>A0ABY0B9G3_9HYPH</name>
<dbReference type="Proteomes" id="UP000272004">
    <property type="component" value="Unassembled WGS sequence"/>
</dbReference>
<feature type="domain" description="Metallo-beta-lactamase" evidence="3">
    <location>
        <begin position="31"/>
        <end position="121"/>
    </location>
</feature>
<dbReference type="SUPFAM" id="SSF56281">
    <property type="entry name" value="Metallo-hydrolase/oxidoreductase"/>
    <property type="match status" value="1"/>
</dbReference>
<keyword evidence="5" id="KW-1185">Reference proteome</keyword>
<protein>
    <submittedName>
        <fullName evidence="4">MBL fold metallo-hydrolase</fullName>
    </submittedName>
</protein>
<dbReference type="InterPro" id="IPR050855">
    <property type="entry name" value="NDM-1-like"/>
</dbReference>
<evidence type="ECO:0000313" key="4">
    <source>
        <dbReference type="EMBL" id="RUM12564.1"/>
    </source>
</evidence>
<proteinExistence type="inferred from homology"/>
<dbReference type="PANTHER" id="PTHR42951:SF4">
    <property type="entry name" value="ACYL-COENZYME A THIOESTERASE MBLAC2"/>
    <property type="match status" value="1"/>
</dbReference>
<comment type="similarity">
    <text evidence="1">Belongs to the metallo-beta-lactamase superfamily. Class-B beta-lactamase family.</text>
</comment>
<dbReference type="InterPro" id="IPR036866">
    <property type="entry name" value="RibonucZ/Hydroxyglut_hydro"/>
</dbReference>
<evidence type="ECO:0000259" key="3">
    <source>
        <dbReference type="Pfam" id="PF00753"/>
    </source>
</evidence>
<dbReference type="InterPro" id="IPR001279">
    <property type="entry name" value="Metallo-B-lactamas"/>
</dbReference>
<dbReference type="Gene3D" id="3.60.15.10">
    <property type="entry name" value="Ribonuclease Z/Hydroxyacylglutathione hydrolase-like"/>
    <property type="match status" value="1"/>
</dbReference>
<dbReference type="PANTHER" id="PTHR42951">
    <property type="entry name" value="METALLO-BETA-LACTAMASE DOMAIN-CONTAINING"/>
    <property type="match status" value="1"/>
</dbReference>
<dbReference type="EMBL" id="RJJU01000007">
    <property type="protein sequence ID" value="RUM12564.1"/>
    <property type="molecule type" value="Genomic_DNA"/>
</dbReference>
<sequence length="161" mass="17250">MSPESLRIQVVRRPAGESSSGKGPPRAGTKPTMQAPAPLTEVVREGSTIDIGGVGFTVLHLPGHSPGSIALFDTRTVGLFSGDAIYDGGLVDDLSGCDKEVYRNTMSRLKDTEVSIVYGGHGNPMSQERMHDVATTISTDRSCFPSQLIVNQQRILPRTLQ</sequence>
<accession>A0ABY0B9G3</accession>
<dbReference type="Pfam" id="PF00753">
    <property type="entry name" value="Lactamase_B"/>
    <property type="match status" value="1"/>
</dbReference>
<evidence type="ECO:0000256" key="1">
    <source>
        <dbReference type="ARBA" id="ARBA00005250"/>
    </source>
</evidence>
<feature type="region of interest" description="Disordered" evidence="2">
    <location>
        <begin position="1"/>
        <end position="36"/>
    </location>
</feature>
<evidence type="ECO:0000256" key="2">
    <source>
        <dbReference type="SAM" id="MobiDB-lite"/>
    </source>
</evidence>